<dbReference type="InterPro" id="IPR000454">
    <property type="entry name" value="ATP_synth_F0_csu"/>
</dbReference>
<keyword evidence="8 13" id="KW-1133">Transmembrane helix</keyword>
<feature type="chain" id="PRO_5038876367" description="ATP synthase subunit c" evidence="14">
    <location>
        <begin position="28"/>
        <end position="121"/>
    </location>
</feature>
<dbReference type="GO" id="GO:0008289">
    <property type="term" value="F:lipid binding"/>
    <property type="evidence" value="ECO:0007669"/>
    <property type="project" value="UniProtKB-KW"/>
</dbReference>
<name>A0A9D1T4X6_9FIRM</name>
<dbReference type="PRINTS" id="PR00124">
    <property type="entry name" value="ATPASEC"/>
</dbReference>
<evidence type="ECO:0000256" key="2">
    <source>
        <dbReference type="ARBA" id="ARBA00006704"/>
    </source>
</evidence>
<dbReference type="Pfam" id="PF00137">
    <property type="entry name" value="ATP-synt_C"/>
    <property type="match status" value="1"/>
</dbReference>
<keyword evidence="9 13" id="KW-0406">Ion transport</keyword>
<feature type="transmembrane region" description="Helical" evidence="13">
    <location>
        <begin position="51"/>
        <end position="75"/>
    </location>
</feature>
<keyword evidence="12 13" id="KW-0066">ATP synthesis</keyword>
<evidence type="ECO:0000256" key="1">
    <source>
        <dbReference type="ARBA" id="ARBA00004651"/>
    </source>
</evidence>
<organism evidence="16 17">
    <name type="scientific">Candidatus Faeciplasma avium</name>
    <dbReference type="NCBI Taxonomy" id="2840798"/>
    <lineage>
        <taxon>Bacteria</taxon>
        <taxon>Bacillati</taxon>
        <taxon>Bacillota</taxon>
        <taxon>Clostridia</taxon>
        <taxon>Eubacteriales</taxon>
        <taxon>Oscillospiraceae</taxon>
        <taxon>Oscillospiraceae incertae sedis</taxon>
        <taxon>Candidatus Faeciplasma</taxon>
    </lineage>
</organism>
<gene>
    <name evidence="13" type="primary">atpE</name>
    <name evidence="16" type="ORF">IAD28_05895</name>
</gene>
<dbReference type="InterPro" id="IPR002379">
    <property type="entry name" value="ATPase_proteolipid_c-like_dom"/>
</dbReference>
<dbReference type="GO" id="GO:0045259">
    <property type="term" value="C:proton-transporting ATP synthase complex"/>
    <property type="evidence" value="ECO:0007669"/>
    <property type="project" value="UniProtKB-KW"/>
</dbReference>
<accession>A0A9D1T4X6</accession>
<keyword evidence="4 13" id="KW-1003">Cell membrane</keyword>
<dbReference type="AlphaFoldDB" id="A0A9D1T4X6"/>
<evidence type="ECO:0000256" key="9">
    <source>
        <dbReference type="ARBA" id="ARBA00023065"/>
    </source>
</evidence>
<keyword evidence="6 13" id="KW-0812">Transmembrane</keyword>
<evidence type="ECO:0000256" key="7">
    <source>
        <dbReference type="ARBA" id="ARBA00022781"/>
    </source>
</evidence>
<evidence type="ECO:0000256" key="11">
    <source>
        <dbReference type="ARBA" id="ARBA00023136"/>
    </source>
</evidence>
<reference evidence="16" key="2">
    <citation type="journal article" date="2021" name="PeerJ">
        <title>Extensive microbial diversity within the chicken gut microbiome revealed by metagenomics and culture.</title>
        <authorList>
            <person name="Gilroy R."/>
            <person name="Ravi A."/>
            <person name="Getino M."/>
            <person name="Pursley I."/>
            <person name="Horton D.L."/>
            <person name="Alikhan N.F."/>
            <person name="Baker D."/>
            <person name="Gharbi K."/>
            <person name="Hall N."/>
            <person name="Watson M."/>
            <person name="Adriaenssens E.M."/>
            <person name="Foster-Nyarko E."/>
            <person name="Jarju S."/>
            <person name="Secka A."/>
            <person name="Antonio M."/>
            <person name="Oren A."/>
            <person name="Chaudhuri R.R."/>
            <person name="La Ragione R."/>
            <person name="Hildebrand F."/>
            <person name="Pallen M.J."/>
        </authorList>
    </citation>
    <scope>NUCLEOTIDE SEQUENCE</scope>
    <source>
        <strain evidence="16">1370</strain>
    </source>
</reference>
<dbReference type="EMBL" id="DVOL01000085">
    <property type="protein sequence ID" value="HIV11204.1"/>
    <property type="molecule type" value="Genomic_DNA"/>
</dbReference>
<evidence type="ECO:0000256" key="14">
    <source>
        <dbReference type="SAM" id="SignalP"/>
    </source>
</evidence>
<comment type="function">
    <text evidence="13">F(1)F(0) ATP synthase produces ATP from ADP in the presence of a proton or sodium gradient. F-type ATPases consist of two structural domains, F(1) containing the extramembraneous catalytic core and F(0) containing the membrane proton channel, linked together by a central stalk and a peripheral stalk. During catalysis, ATP synthesis in the catalytic domain of F(1) is coupled via a rotary mechanism of the central stalk subunits to proton translocation.</text>
</comment>
<keyword evidence="5 13" id="KW-0138">CF(0)</keyword>
<reference evidence="16" key="1">
    <citation type="submission" date="2020-10" db="EMBL/GenBank/DDBJ databases">
        <authorList>
            <person name="Gilroy R."/>
        </authorList>
    </citation>
    <scope>NUCLEOTIDE SEQUENCE</scope>
    <source>
        <strain evidence="16">1370</strain>
    </source>
</reference>
<dbReference type="GO" id="GO:0046933">
    <property type="term" value="F:proton-transporting ATP synthase activity, rotational mechanism"/>
    <property type="evidence" value="ECO:0007669"/>
    <property type="project" value="UniProtKB-UniRule"/>
</dbReference>
<dbReference type="GO" id="GO:0033177">
    <property type="term" value="C:proton-transporting two-sector ATPase complex, proton-transporting domain"/>
    <property type="evidence" value="ECO:0007669"/>
    <property type="project" value="InterPro"/>
</dbReference>
<evidence type="ECO:0000256" key="4">
    <source>
        <dbReference type="ARBA" id="ARBA00022475"/>
    </source>
</evidence>
<keyword evidence="11 13" id="KW-0472">Membrane</keyword>
<feature type="site" description="Reversibly protonated during proton transport" evidence="13">
    <location>
        <position position="104"/>
    </location>
</feature>
<comment type="subcellular location">
    <subcellularLocation>
        <location evidence="1 13">Cell membrane</location>
        <topology evidence="1 13">Multi-pass membrane protein</topology>
    </subcellularLocation>
</comment>
<proteinExistence type="inferred from homology"/>
<evidence type="ECO:0000256" key="10">
    <source>
        <dbReference type="ARBA" id="ARBA00023121"/>
    </source>
</evidence>
<protein>
    <recommendedName>
        <fullName evidence="13">ATP synthase subunit c</fullName>
    </recommendedName>
    <alternativeName>
        <fullName evidence="13">ATP synthase F(0) sector subunit c</fullName>
    </alternativeName>
    <alternativeName>
        <fullName evidence="13">F-type ATPase subunit c</fullName>
        <shortName evidence="13">F-ATPase subunit c</shortName>
    </alternativeName>
    <alternativeName>
        <fullName evidence="13">Lipid-binding protein</fullName>
    </alternativeName>
</protein>
<sequence length="121" mass="12269">MKKSLKTLLVAAISVILALMLTAAAFAAGNAPAVSNTQPQSQTEESDSQGAKAIAAAICVGFAAGCGAIGMAMVVSKTNEGISRQPEASGSLRTTLMLGLVFIETAIIYALIVAILVIFVL</sequence>
<dbReference type="Proteomes" id="UP000823960">
    <property type="component" value="Unassembled WGS sequence"/>
</dbReference>
<feature type="signal peptide" evidence="14">
    <location>
        <begin position="1"/>
        <end position="27"/>
    </location>
</feature>
<dbReference type="FunFam" id="1.20.20.10:FF:000002">
    <property type="entry name" value="ATP synthase subunit c"/>
    <property type="match status" value="1"/>
</dbReference>
<evidence type="ECO:0000256" key="12">
    <source>
        <dbReference type="ARBA" id="ARBA00023310"/>
    </source>
</evidence>
<dbReference type="CDD" id="cd18121">
    <property type="entry name" value="ATP-synt_Fo_c"/>
    <property type="match status" value="1"/>
</dbReference>
<dbReference type="GO" id="GO:0005886">
    <property type="term" value="C:plasma membrane"/>
    <property type="evidence" value="ECO:0007669"/>
    <property type="project" value="UniProtKB-SubCell"/>
</dbReference>
<comment type="function">
    <text evidence="13">Key component of the F(0) channel; it plays a direct role in translocation across the membrane. A homomeric c-ring of between 10-14 subunits forms the central stalk rotor element with the F(1) delta and epsilon subunits.</text>
</comment>
<feature type="domain" description="V-ATPase proteolipid subunit C-like" evidence="15">
    <location>
        <begin position="54"/>
        <end position="116"/>
    </location>
</feature>
<dbReference type="InterPro" id="IPR038662">
    <property type="entry name" value="ATP_synth_F0_csu_sf"/>
</dbReference>
<keyword evidence="14" id="KW-0732">Signal</keyword>
<keyword evidence="7 13" id="KW-0375">Hydrogen ion transport</keyword>
<evidence type="ECO:0000256" key="5">
    <source>
        <dbReference type="ARBA" id="ARBA00022547"/>
    </source>
</evidence>
<evidence type="ECO:0000313" key="16">
    <source>
        <dbReference type="EMBL" id="HIV11204.1"/>
    </source>
</evidence>
<evidence type="ECO:0000256" key="13">
    <source>
        <dbReference type="HAMAP-Rule" id="MF_01396"/>
    </source>
</evidence>
<keyword evidence="3 13" id="KW-0813">Transport</keyword>
<evidence type="ECO:0000256" key="6">
    <source>
        <dbReference type="ARBA" id="ARBA00022692"/>
    </source>
</evidence>
<keyword evidence="10 13" id="KW-0446">Lipid-binding</keyword>
<comment type="similarity">
    <text evidence="2 13">Belongs to the ATPase C chain family.</text>
</comment>
<dbReference type="InterPro" id="IPR035921">
    <property type="entry name" value="F/V-ATP_Csub_sf"/>
</dbReference>
<evidence type="ECO:0000256" key="3">
    <source>
        <dbReference type="ARBA" id="ARBA00022448"/>
    </source>
</evidence>
<dbReference type="InterPro" id="IPR020537">
    <property type="entry name" value="ATP_synth_F0_csu_DDCD_BS"/>
</dbReference>
<feature type="transmembrane region" description="Helical" evidence="13">
    <location>
        <begin position="96"/>
        <end position="120"/>
    </location>
</feature>
<comment type="caution">
    <text evidence="16">The sequence shown here is derived from an EMBL/GenBank/DDBJ whole genome shotgun (WGS) entry which is preliminary data.</text>
</comment>
<dbReference type="PROSITE" id="PS00605">
    <property type="entry name" value="ATPASE_C"/>
    <property type="match status" value="1"/>
</dbReference>
<evidence type="ECO:0000256" key="8">
    <source>
        <dbReference type="ARBA" id="ARBA00022989"/>
    </source>
</evidence>
<dbReference type="HAMAP" id="MF_01396">
    <property type="entry name" value="ATP_synth_c_bact"/>
    <property type="match status" value="1"/>
</dbReference>
<evidence type="ECO:0000313" key="17">
    <source>
        <dbReference type="Proteomes" id="UP000823960"/>
    </source>
</evidence>
<evidence type="ECO:0000259" key="15">
    <source>
        <dbReference type="Pfam" id="PF00137"/>
    </source>
</evidence>
<dbReference type="SUPFAM" id="SSF81333">
    <property type="entry name" value="F1F0 ATP synthase subunit C"/>
    <property type="match status" value="1"/>
</dbReference>
<dbReference type="Gene3D" id="1.20.20.10">
    <property type="entry name" value="F1F0 ATP synthase subunit C"/>
    <property type="match status" value="1"/>
</dbReference>